<sequence length="304" mass="33432">MVLQRCKRKQTGQWPPCKKACIRRRPSGCFSAAALLTSFRNIHEPEKHVFGIGLCAIALAVSASAVAADKTIRFGTDATYAPFESTSPSGEIVGFDIDLAKAMCEKMQAKCTFQNQGWDGIIPALRAKKFDVISSSMSITPEREKAVLFTQKIWSTPNMFVAKKGATYQSTAEGLKGLDLGVQQGTIQDKYATKYFKDTNIKRYKTLEDAYNDLTTGRVNVVFADGGVTTEFVNSPGGKDFQLVGDPIPSSADPEIFGKGTGFAVRKNDTELRDALNKAFDEIRKDGTYQKIADKYFKYDIYGG</sequence>
<keyword evidence="3" id="KW-0813">Transport</keyword>
<dbReference type="NCBIfam" id="TIGR01096">
    <property type="entry name" value="3A0103s03R"/>
    <property type="match status" value="1"/>
</dbReference>
<evidence type="ECO:0000256" key="3">
    <source>
        <dbReference type="ARBA" id="ARBA00022448"/>
    </source>
</evidence>
<keyword evidence="10" id="KW-1185">Reference proteome</keyword>
<comment type="similarity">
    <text evidence="2 6">Belongs to the bacterial solute-binding protein 3 family.</text>
</comment>
<keyword evidence="7" id="KW-1133">Transmembrane helix</keyword>
<reference evidence="9 10" key="1">
    <citation type="journal article" date="2011" name="J. Bacteriol.">
        <title>Whole-genome shotgun sequencing of the sulfur-oxidizing chemoautotroph Tetrathiobacter kashmirensis.</title>
        <authorList>
            <person name="Ghosh W."/>
            <person name="George A."/>
            <person name="Agarwal A."/>
            <person name="Raj P."/>
            <person name="Alam M."/>
            <person name="Pyne P."/>
            <person name="Das Gupta S.K."/>
        </authorList>
    </citation>
    <scope>NUCLEOTIDE SEQUENCE [LARGE SCALE GENOMIC DNA]</scope>
    <source>
        <strain evidence="9 10">WT001</strain>
    </source>
</reference>
<dbReference type="PROSITE" id="PS01039">
    <property type="entry name" value="SBP_BACTERIAL_3"/>
    <property type="match status" value="1"/>
</dbReference>
<dbReference type="PANTHER" id="PTHR35936">
    <property type="entry name" value="MEMBRANE-BOUND LYTIC MUREIN TRANSGLYCOSYLASE F"/>
    <property type="match status" value="1"/>
</dbReference>
<comment type="subcellular location">
    <subcellularLocation>
        <location evidence="1">Periplasm</location>
    </subcellularLocation>
</comment>
<dbReference type="Proteomes" id="UP000005267">
    <property type="component" value="Chromosome"/>
</dbReference>
<feature type="transmembrane region" description="Helical" evidence="7">
    <location>
        <begin position="49"/>
        <end position="68"/>
    </location>
</feature>
<evidence type="ECO:0000256" key="4">
    <source>
        <dbReference type="ARBA" id="ARBA00022729"/>
    </source>
</evidence>
<evidence type="ECO:0000256" key="1">
    <source>
        <dbReference type="ARBA" id="ARBA00004418"/>
    </source>
</evidence>
<evidence type="ECO:0000313" key="10">
    <source>
        <dbReference type="Proteomes" id="UP000005267"/>
    </source>
</evidence>
<dbReference type="HOGENOM" id="CLU_019602_18_0_4"/>
<organism evidence="9 10">
    <name type="scientific">Advenella kashmirensis (strain DSM 17095 / LMG 22695 / WT001)</name>
    <name type="common">Tetrathiobacter kashmirensis</name>
    <dbReference type="NCBI Taxonomy" id="1036672"/>
    <lineage>
        <taxon>Bacteria</taxon>
        <taxon>Pseudomonadati</taxon>
        <taxon>Pseudomonadota</taxon>
        <taxon>Betaproteobacteria</taxon>
        <taxon>Burkholderiales</taxon>
        <taxon>Alcaligenaceae</taxon>
    </lineage>
</organism>
<dbReference type="SMART" id="SM00062">
    <property type="entry name" value="PBPb"/>
    <property type="match status" value="1"/>
</dbReference>
<keyword evidence="7" id="KW-0812">Transmembrane</keyword>
<keyword evidence="4" id="KW-0732">Signal</keyword>
<dbReference type="InterPro" id="IPR001638">
    <property type="entry name" value="Solute-binding_3/MltF_N"/>
</dbReference>
<dbReference type="KEGG" id="aka:TKWG_06935"/>
<dbReference type="AlphaFoldDB" id="I3U9Y2"/>
<dbReference type="SUPFAM" id="SSF53850">
    <property type="entry name" value="Periplasmic binding protein-like II"/>
    <property type="match status" value="1"/>
</dbReference>
<reference evidence="10" key="2">
    <citation type="journal article" date="2013" name="PLoS ONE">
        <title>Genome implosion elicits host-confinement in Alcaligenaceae: evidence from the comparative genomics of Tetrathiobacter kashmirensis, a pathogen in the making.</title>
        <authorList>
            <person name="Ghosh W."/>
            <person name="Alam M."/>
            <person name="Roy C."/>
            <person name="Pyne P."/>
            <person name="George A."/>
            <person name="Chakraborty R."/>
            <person name="Majumder S."/>
            <person name="Agarwal A."/>
            <person name="Chakraborty S."/>
            <person name="Majumdar S."/>
            <person name="Gupta S.K."/>
        </authorList>
    </citation>
    <scope>NUCLEOTIDE SEQUENCE [LARGE SCALE GENOMIC DNA]</scope>
    <source>
        <strain evidence="10">WT001</strain>
    </source>
</reference>
<evidence type="ECO:0000256" key="5">
    <source>
        <dbReference type="ARBA" id="ARBA00022764"/>
    </source>
</evidence>
<keyword evidence="7" id="KW-0472">Membrane</keyword>
<dbReference type="Gene3D" id="3.40.190.10">
    <property type="entry name" value="Periplasmic binding protein-like II"/>
    <property type="match status" value="2"/>
</dbReference>
<dbReference type="Pfam" id="PF00497">
    <property type="entry name" value="SBP_bac_3"/>
    <property type="match status" value="1"/>
</dbReference>
<evidence type="ECO:0000256" key="2">
    <source>
        <dbReference type="ARBA" id="ARBA00010333"/>
    </source>
</evidence>
<keyword evidence="5" id="KW-0574">Periplasm</keyword>
<gene>
    <name evidence="9" type="ordered locus">TKWG_06935</name>
</gene>
<evidence type="ECO:0000256" key="6">
    <source>
        <dbReference type="RuleBase" id="RU003744"/>
    </source>
</evidence>
<accession>I3U9Y2</accession>
<dbReference type="GO" id="GO:0030288">
    <property type="term" value="C:outer membrane-bounded periplasmic space"/>
    <property type="evidence" value="ECO:0007669"/>
    <property type="project" value="InterPro"/>
</dbReference>
<dbReference type="STRING" id="1036672.TKWG_06935"/>
<dbReference type="InterPro" id="IPR018313">
    <property type="entry name" value="SBP_3_CS"/>
</dbReference>
<evidence type="ECO:0000313" key="9">
    <source>
        <dbReference type="EMBL" id="AFK61820.1"/>
    </source>
</evidence>
<evidence type="ECO:0000256" key="7">
    <source>
        <dbReference type="SAM" id="Phobius"/>
    </source>
</evidence>
<proteinExistence type="inferred from homology"/>
<evidence type="ECO:0000259" key="8">
    <source>
        <dbReference type="SMART" id="SM00062"/>
    </source>
</evidence>
<name>I3U9Y2_ADVKW</name>
<protein>
    <submittedName>
        <fullName evidence="9">Lysine-arginine-ornithine-binding periplasmic protein</fullName>
    </submittedName>
</protein>
<dbReference type="InterPro" id="IPR005768">
    <property type="entry name" value="Lys_Arg_Orn-bd"/>
</dbReference>
<dbReference type="EMBL" id="CP003555">
    <property type="protein sequence ID" value="AFK61820.1"/>
    <property type="molecule type" value="Genomic_DNA"/>
</dbReference>
<feature type="domain" description="Solute-binding protein family 3/N-terminal" evidence="8">
    <location>
        <begin position="71"/>
        <end position="300"/>
    </location>
</feature>
<dbReference type="PANTHER" id="PTHR35936:SF13">
    <property type="entry name" value="HISTIDINE-BINDING PERIPLASMIC PROTEIN"/>
    <property type="match status" value="1"/>
</dbReference>